<dbReference type="Proteomes" id="UP000290439">
    <property type="component" value="Chromosome"/>
</dbReference>
<comment type="similarity">
    <text evidence="2 4">Belongs to the cytochrome P450 family.</text>
</comment>
<dbReference type="InterPro" id="IPR001128">
    <property type="entry name" value="Cyt_P450"/>
</dbReference>
<dbReference type="GO" id="GO:0020037">
    <property type="term" value="F:heme binding"/>
    <property type="evidence" value="ECO:0007669"/>
    <property type="project" value="InterPro"/>
</dbReference>
<sequence length="454" mass="49617">MEPSTRAGQVVLRRPRAALVHAAVAGVDFEWYFRRRRERDGDPFLLPFPGLGEAVFTGTPEGAREVFRAPIDALVPPRPNPIEPLVGTASLILTGGERHRRDRALLAPALHGTRVRAYGELIAESVRGEVDSWRPGTAVDARSAATAITLRVILDAVFGVGTQHRPAYIAAIGAFLGSFSGPLMLAPVLRHGLLGLSPWDRFVAARERLDQLLLADITERRDGTADDRCDGTAGEDIASTLLGTCYDDGGTISDRDLCDQLRTLLVAGHETTANTLVWALLRVHREPAVLHRLRAELRDAGPDAAPEELLRLPYLDAVCQETLRLHPAVPIVLRRLTAPYTLRGAGLAPDDIMGVAVPLLHSDPAVWSEPGRFRPERFLDRRYTPFEFAPFGGGHRRCVGAALADTELRIALAIIIGRTRLRLAPPVDRGRLPRAVPRGIATGPSRRIRFTVLE</sequence>
<dbReference type="InterPro" id="IPR017972">
    <property type="entry name" value="Cyt_P450_CS"/>
</dbReference>
<evidence type="ECO:0000313" key="6">
    <source>
        <dbReference type="Proteomes" id="UP000290439"/>
    </source>
</evidence>
<dbReference type="GO" id="GO:0016705">
    <property type="term" value="F:oxidoreductase activity, acting on paired donors, with incorporation or reduction of molecular oxygen"/>
    <property type="evidence" value="ECO:0007669"/>
    <property type="project" value="InterPro"/>
</dbReference>
<evidence type="ECO:0000313" key="5">
    <source>
        <dbReference type="EMBL" id="VFB00501.1"/>
    </source>
</evidence>
<dbReference type="EMBL" id="LR215973">
    <property type="protein sequence ID" value="VFB00501.1"/>
    <property type="molecule type" value="Genomic_DNA"/>
</dbReference>
<keyword evidence="3 4" id="KW-0408">Iron</keyword>
<dbReference type="PROSITE" id="PS00086">
    <property type="entry name" value="CYTOCHROME_P450"/>
    <property type="match status" value="1"/>
</dbReference>
<dbReference type="GO" id="GO:0005506">
    <property type="term" value="F:iron ion binding"/>
    <property type="evidence" value="ECO:0007669"/>
    <property type="project" value="InterPro"/>
</dbReference>
<dbReference type="Gene3D" id="1.10.630.10">
    <property type="entry name" value="Cytochrome P450"/>
    <property type="match status" value="1"/>
</dbReference>
<protein>
    <submittedName>
        <fullName evidence="5">Cytochrome P450 120</fullName>
        <ecNumber evidence="5">1.14.-.-</ecNumber>
    </submittedName>
</protein>
<dbReference type="EC" id="1.14.-.-" evidence="5"/>
<reference evidence="5 6" key="1">
    <citation type="submission" date="2019-02" db="EMBL/GenBank/DDBJ databases">
        <authorList>
            <consortium name="Pathogen Informatics"/>
        </authorList>
    </citation>
    <scope>NUCLEOTIDE SEQUENCE [LARGE SCALE GENOMIC DNA]</scope>
    <source>
        <strain evidence="5 6">3012STDY6756504</strain>
    </source>
</reference>
<evidence type="ECO:0000256" key="1">
    <source>
        <dbReference type="ARBA" id="ARBA00001971"/>
    </source>
</evidence>
<comment type="cofactor">
    <cofactor evidence="1 3">
        <name>heme</name>
        <dbReference type="ChEBI" id="CHEBI:30413"/>
    </cofactor>
</comment>
<keyword evidence="4 5" id="KW-0560">Oxidoreductase</keyword>
<dbReference type="CDD" id="cd11053">
    <property type="entry name" value="CYP110-like"/>
    <property type="match status" value="1"/>
</dbReference>
<dbReference type="InterPro" id="IPR002401">
    <property type="entry name" value="Cyt_P450_E_grp-I"/>
</dbReference>
<dbReference type="PANTHER" id="PTHR24305">
    <property type="entry name" value="CYTOCHROME P450"/>
    <property type="match status" value="1"/>
</dbReference>
<dbReference type="PRINTS" id="PR00463">
    <property type="entry name" value="EP450I"/>
</dbReference>
<dbReference type="GO" id="GO:0004497">
    <property type="term" value="F:monooxygenase activity"/>
    <property type="evidence" value="ECO:0007669"/>
    <property type="project" value="UniProtKB-KW"/>
</dbReference>
<dbReference type="InterPro" id="IPR050121">
    <property type="entry name" value="Cytochrome_P450_monoxygenase"/>
</dbReference>
<proteinExistence type="inferred from homology"/>
<keyword evidence="3 4" id="KW-0479">Metal-binding</keyword>
<dbReference type="RefSeq" id="WP_130918345.1">
    <property type="nucleotide sequence ID" value="NZ_LR215973.1"/>
</dbReference>
<dbReference type="Pfam" id="PF00067">
    <property type="entry name" value="p450"/>
    <property type="match status" value="1"/>
</dbReference>
<organism evidence="5 6">
    <name type="scientific">Nocardia cyriacigeorgica</name>
    <dbReference type="NCBI Taxonomy" id="135487"/>
    <lineage>
        <taxon>Bacteria</taxon>
        <taxon>Bacillati</taxon>
        <taxon>Actinomycetota</taxon>
        <taxon>Actinomycetes</taxon>
        <taxon>Mycobacteriales</taxon>
        <taxon>Nocardiaceae</taxon>
        <taxon>Nocardia</taxon>
    </lineage>
</organism>
<dbReference type="InterPro" id="IPR036396">
    <property type="entry name" value="Cyt_P450_sf"/>
</dbReference>
<dbReference type="AlphaFoldDB" id="A0A4U8W309"/>
<evidence type="ECO:0000256" key="4">
    <source>
        <dbReference type="RuleBase" id="RU000461"/>
    </source>
</evidence>
<dbReference type="PANTHER" id="PTHR24305:SF166">
    <property type="entry name" value="CYTOCHROME P450 12A4, MITOCHONDRIAL-RELATED"/>
    <property type="match status" value="1"/>
</dbReference>
<evidence type="ECO:0000256" key="2">
    <source>
        <dbReference type="ARBA" id="ARBA00010617"/>
    </source>
</evidence>
<keyword evidence="3 4" id="KW-0349">Heme</keyword>
<gene>
    <name evidence="5" type="ORF">NCTC10797_04297</name>
</gene>
<name>A0A4U8W309_9NOCA</name>
<keyword evidence="4" id="KW-0503">Monooxygenase</keyword>
<accession>A0A4U8W309</accession>
<dbReference type="SUPFAM" id="SSF48264">
    <property type="entry name" value="Cytochrome P450"/>
    <property type="match status" value="1"/>
</dbReference>
<evidence type="ECO:0000256" key="3">
    <source>
        <dbReference type="PIRSR" id="PIRSR602401-1"/>
    </source>
</evidence>
<feature type="binding site" description="axial binding residue" evidence="3">
    <location>
        <position position="398"/>
    </location>
    <ligand>
        <name>heme</name>
        <dbReference type="ChEBI" id="CHEBI:30413"/>
    </ligand>
    <ligandPart>
        <name>Fe</name>
        <dbReference type="ChEBI" id="CHEBI:18248"/>
    </ligandPart>
</feature>
<dbReference type="PRINTS" id="PR00385">
    <property type="entry name" value="P450"/>
</dbReference>